<dbReference type="AlphaFoldDB" id="A0A285EH97"/>
<evidence type="ECO:0000256" key="6">
    <source>
        <dbReference type="ARBA" id="ARBA00022837"/>
    </source>
</evidence>
<keyword evidence="5" id="KW-0378">Hydrolase</keyword>
<evidence type="ECO:0000256" key="4">
    <source>
        <dbReference type="ARBA" id="ARBA00022729"/>
    </source>
</evidence>
<dbReference type="GO" id="GO:0052689">
    <property type="term" value="F:carboxylic ester hydrolase activity"/>
    <property type="evidence" value="ECO:0007669"/>
    <property type="project" value="UniProtKB-KW"/>
</dbReference>
<evidence type="ECO:0000256" key="2">
    <source>
        <dbReference type="ARBA" id="ARBA00022487"/>
    </source>
</evidence>
<keyword evidence="9" id="KW-1185">Reference proteome</keyword>
<reference evidence="8 9" key="1">
    <citation type="submission" date="2017-09" db="EMBL/GenBank/DDBJ databases">
        <authorList>
            <person name="Ehlers B."/>
            <person name="Leendertz F.H."/>
        </authorList>
    </citation>
    <scope>NUCLEOTIDE SEQUENCE [LARGE SCALE GENOMIC DNA]</scope>
    <source>
        <strain evidence="8 9">DSM 46844</strain>
    </source>
</reference>
<evidence type="ECO:0000256" key="3">
    <source>
        <dbReference type="ARBA" id="ARBA00022723"/>
    </source>
</evidence>
<comment type="similarity">
    <text evidence="1">Belongs to the tannase family.</text>
</comment>
<keyword evidence="7" id="KW-1015">Disulfide bond</keyword>
<evidence type="ECO:0000313" key="8">
    <source>
        <dbReference type="EMBL" id="SNX98499.1"/>
    </source>
</evidence>
<keyword evidence="6" id="KW-0106">Calcium</keyword>
<dbReference type="Pfam" id="PF07519">
    <property type="entry name" value="Tannase"/>
    <property type="match status" value="1"/>
</dbReference>
<dbReference type="SUPFAM" id="SSF53474">
    <property type="entry name" value="alpha/beta-Hydrolases"/>
    <property type="match status" value="1"/>
</dbReference>
<dbReference type="PANTHER" id="PTHR33938">
    <property type="entry name" value="FERULOYL ESTERASE B-RELATED"/>
    <property type="match status" value="1"/>
</dbReference>
<sequence length="493" mass="52256">MPVPGDPRRLASLSLPHTTVDSVVEDPGDATTPASCRVQLTLTHPPAGDRVTAWVHLPTTSWNGRFQGVGGGGFLGGSPEFLLDPLRAGYACAATDAGHPGATASFALDARGRLDWQAIRDFGHVGIHDMTVAAKAVVTAYYGQPPAYSYFTGCSTGGRQGLMAVQRYPADYDGVLSGAPAINWPRMQVGQIWGQLVMLESGTFVSAAKFEAALAAIVAAHDTVGDGVRDRVIGDPLAADVDLSALVGLPSPDGALTAAEVEVIGLIGQGPRRRDGSFLWYGLAPGAPFAGLHDTAVVDGELVGQPFAFDLWWIGLFLEQDPAWDWRTLTREAFEAYFDRSVEMYSAVLAADDPDLSAFADRGGRALLWHGAADFGIPFQGTVDYYERVRARMGAERADEFLRLFLAPGVGHCGGGAGPQPTGQFEALVAWVEHGTPPEEIPAVRTAEDGAVLQTRPVYAYPGVARWTGEGDPDDAASFTRAEGTRLVLPPGR</sequence>
<evidence type="ECO:0000256" key="1">
    <source>
        <dbReference type="ARBA" id="ARBA00006249"/>
    </source>
</evidence>
<proteinExistence type="inferred from homology"/>
<dbReference type="InterPro" id="IPR029058">
    <property type="entry name" value="AB_hydrolase_fold"/>
</dbReference>
<dbReference type="EMBL" id="OBDO01000011">
    <property type="protein sequence ID" value="SNX98499.1"/>
    <property type="molecule type" value="Genomic_DNA"/>
</dbReference>
<protein>
    <submittedName>
        <fullName evidence="8">Feruloyl esterase</fullName>
    </submittedName>
</protein>
<gene>
    <name evidence="8" type="ORF">SAMN06893097_11113</name>
</gene>
<keyword evidence="3" id="KW-0479">Metal-binding</keyword>
<keyword evidence="2" id="KW-0719">Serine esterase</keyword>
<evidence type="ECO:0000256" key="5">
    <source>
        <dbReference type="ARBA" id="ARBA00022801"/>
    </source>
</evidence>
<dbReference type="OrthoDB" id="176867at2"/>
<evidence type="ECO:0000313" key="9">
    <source>
        <dbReference type="Proteomes" id="UP000219514"/>
    </source>
</evidence>
<organism evidence="8 9">
    <name type="scientific">Geodermatophilus sabuli</name>
    <dbReference type="NCBI Taxonomy" id="1564158"/>
    <lineage>
        <taxon>Bacteria</taxon>
        <taxon>Bacillati</taxon>
        <taxon>Actinomycetota</taxon>
        <taxon>Actinomycetes</taxon>
        <taxon>Geodermatophilales</taxon>
        <taxon>Geodermatophilaceae</taxon>
        <taxon>Geodermatophilus</taxon>
    </lineage>
</organism>
<name>A0A285EH97_9ACTN</name>
<dbReference type="RefSeq" id="WP_097208438.1">
    <property type="nucleotide sequence ID" value="NZ_JACHXB010000002.1"/>
</dbReference>
<accession>A0A285EH97</accession>
<dbReference type="InterPro" id="IPR011118">
    <property type="entry name" value="Tannase/feruloyl_esterase"/>
</dbReference>
<dbReference type="Gene3D" id="3.40.50.1820">
    <property type="entry name" value="alpha/beta hydrolase"/>
    <property type="match status" value="1"/>
</dbReference>
<dbReference type="PANTHER" id="PTHR33938:SF15">
    <property type="entry name" value="FERULOYL ESTERASE B-RELATED"/>
    <property type="match status" value="1"/>
</dbReference>
<keyword evidence="4" id="KW-0732">Signal</keyword>
<dbReference type="GO" id="GO:0046872">
    <property type="term" value="F:metal ion binding"/>
    <property type="evidence" value="ECO:0007669"/>
    <property type="project" value="UniProtKB-KW"/>
</dbReference>
<dbReference type="Proteomes" id="UP000219514">
    <property type="component" value="Unassembled WGS sequence"/>
</dbReference>
<evidence type="ECO:0000256" key="7">
    <source>
        <dbReference type="ARBA" id="ARBA00023157"/>
    </source>
</evidence>